<dbReference type="PANTHER" id="PTHR43509">
    <property type="match status" value="1"/>
</dbReference>
<evidence type="ECO:0000256" key="12">
    <source>
        <dbReference type="SAM" id="Phobius"/>
    </source>
</evidence>
<keyword evidence="3" id="KW-0328">Glycosyltransferase</keyword>
<dbReference type="PROSITE" id="PS51677">
    <property type="entry name" value="NODB"/>
    <property type="match status" value="1"/>
</dbReference>
<dbReference type="Gene3D" id="3.40.50.12230">
    <property type="match status" value="1"/>
</dbReference>
<keyword evidence="5" id="KW-0548">Nucleotidyltransferase</keyword>
<sequence length="3454" mass="387542">MAELAVVGGGGGFIGGHLVKSLLEQGYNVRSVDIKPIDEWYQVHDGVENVQADLKNIDNCMKYMADAERIYQLAADMGGMGFIELNKALCMLSVLTTTHALMAAKEGGKCNRFFFSSSACVYNADKQKSEDVIPLKEEDAYPAAAEDGYGWEKLFTERMCRHFREDFGIQTRVARFHNVYGPFGTWDGGREKAPAALTRKVLTAKHTGNLEMEIWGDGKQTRSFMYVDDCVKGINMITDSDDVLEPINLGSNELTTINGLVDILEDISGIKIDRKYKLDAPKGVNGRNSDNTLINKYLGWEPGIKLRDGMERTYHWIEEQMMNKTGGFFFESQTHMSTKGTLLIFSQVYPPDPASVGQHMHDAATEMVRRGWRVRVISANRGYDDPTIKYPNRETRDGVEIRRVPFSSFGKASIPLRALAMGIFMLFCLFAGLTTRNTKLLLVTTSPPMCGFAAGLVHSVRRIPLVYWVMDLNPDQMIELGKMKADSFAAKMLNALQRFVSKRSKAIVVLDRFMGDRLLKKIDVADRMTTMPPWPHEDTLDVVKHEDNWFRDKHELNGKFVMMYSGNHGYSTPVVTAVDAAIGMQDETDVHFMFIGGGVGKKDVDNAIEKHTPSNLVSLPYQPFKDLRYSLSAADVHIVTVGPDVVGVVHPCKIYGAMAVARPILLIAPDPCHASDIIRDQKVGWHIPHGDTELAIKTVREIASTPKEELEAMGARAKAYIDNEMKMDVLCSKFCDILEGVLDKYLREFADSTAGINIQSVAQGKRTVFQTAMDLYKLYGFNYFQWKLRNYIWRKIQAKLFNDILGSTKTCYSVRAVAKKYGVEVTEAVDVNSEEFLKHLRDHGVQFIVSISGTQLYRKALREQTSHGIVNCHGALLPKYRGLMPSFWTLANGEEVGGVSVHYVDAKLDNGPIVVQKTYRIHAHDTLEDIMKRSKDLAAEAIIECVRKVEAGDPELIENDAEQQTHFSMPTREDVLRFKKNGSTIKSYKDLEVWSIGMDLAEAGYRLTASFPKEERYGLTSQIKRCGVSIPANIAEGWGRQSRQARCNQSSEESIAKATCSGRSYRASTEEDGMDNTTPKSRNPEMAKSPSPPITHALSFDIEDWFHMVEIEAVADTSKWPDYPSIVVDRSKWIVDLIGEYNAKATFFMLGWVAERYPEIVRYIVDHGHEVGTHSYWHRKVYELTPDEFHEDMKHSIDVIADQAGAPVRGFRAPSFSITPGTEWAFDVLHDLGITYDASLFPASRGHGGYACQQEAHDFTAPNGKPMPELPMSIMKLGKAEIPFSGGGYMRFLPGFMIERGFDSFEKRGIPAVIYLHPRDFDPNTPRVPMPLKRKFKCYVGMKTTEGKLRRLLANRSFDTCEAVLRNAGVPALHAAINTNVEAAAEPANAADVATGDAPGGADDGRTRSNVEVLILTFNEELNIEHALRSVIGWADTVYVVDSESTDRTREIAEAMGAQVIVQPWLGYAKQKNWALRTLPFKSDWIFILDADESITDKLRDELLTIAQTPVDLVHEAGFYVNRLTYFMGKPIKHCGFFPSYNLRFFKNGRAWYEDREVHEHMVVDGTSKRLKHMMLHEDRRGLEHFIAKHNRYSTLEARELIAGKKKKRGVLATRLESGIALRRWLKYNVQPNIPFAGVWRFLYMYFFRMGFLDGVTGFRFCMFLSMYDYFISLKCAELKRLGMDRERAVPATAPARKGLAIEEGVISEGDISRPATTATTGADADGESMEAGPRMLRERERMLSSVVSQMRPESSPWSTRDKIKRVVWMLVGRPLFRLSFHNWYGFRANLLKMFGARVGKGVRIRPSVHIEIPWHLTFADGVTVGDSAILYSLGHITIGAHTIVSQYAHLCAGTHDYTDHRFLLLRPPITIAEDVWIGADAFVGPNVHVGRQAVLGARSSTYKSLDAGMVYIGNPANAPATESAEYRAAVESRSVSPYSIAEKIKRVAWNYGGQILMKCTFHNWYGLRNALLRAFGAQIGGKVRIRPSVTVEQPWNLTIGDNSSVGDHVILYCLGKVTIGSNVSISQYAHLCAGTHDYNAPDMPLLRPPIVLENNVWIAADAFVGPNVTVGEGSVLGARSSVYKSIPGDHEAPHMSDTVTQPIIIIGTHRSGTTFLGHVLDHHPDTAYWEEPRHVWVYGNTYKPDDKLTKADASPKIISHIRKEFAKFLAKSGKPRLLEKTPSNCLRLELVREAFPDARFVHIYRDGRAVVRSTREVNTGTPDAQWIVKRLLGMPVWEWPSLVPRAFRTFGAKLFGGKMSMWGPLPPGWREWAEHDPQHVLLAKQWRHTIEPVLQFRETLPEGQWLDMRYEDFMREPEARCREILAFCGLSESEEVLAYVRETVDPTRKDKWRDELSDQHMADMEPVLRETVERLGGSNQQPRIEPTERTMSGLITPHGGSLVNRVATGDEAKKLASEAANLQRIDLSAKQSCDLEMIGIGAFSPLTGFMGEADFKSVCTDMKLASGDIWPIPILLSVDKADAPKVGDRVALYAPNGVLQAVMDVEEVYAHDKKLEIPNVFRTEDDAHPGVKQVMNEGDTCLAGPVHVLEVCVDPDGPEAFIDHRNAPADTRAEFEKRGWKTVAAFQTRNPIHRAHEYLCKCATEICDGLMIHPLVGETKPGDIPADVRMECYQTIIEHYFVDERTFLSVMPAAMRYAGPREAVLHALIRKNYGVTHFIVGRDHAGVGDYYGTYDAQLIFDELDKDNLGIEPLKFEHAAYSRKAQGMVSSKTFPKIEGDQIFLSGTKVRELLAKGERPPAEFSRPEVADVLIKHTDRAMPKYATKSRLRVQMERVSNQLTRALAPRLGPSIPQYYVCEYPRSGGTWLARMLADYFGVARPGPSVFPIGCRAVIHSHWKFAPKVRNVFVLTRDGRDVMTSYWFYHMRNIQTKKAFNHAQQLKTFNALFGEGFDMDTPGENMSAFLRHEFANPRGARLNWADYNRSWYDPDRHTWIGYLTYEDLLTRPVEAMSKAIAHVTGEPADDRRLERTIEHFSMASDTGRKQGEEDKTSFIRKGIAGDWKNHFTPGAARTFDELAGDMLVKLGYEKDRDWVKRFEDDRHGVKIVHLINSLDPDTGGPPVVVSRLAAAQARLGHTVAIVGGQPDGRQDRIDAFMRETPGIDAVAIRQCAIADGPLSTLTSGPELALFDELHAQGKIDVVHLHGLWKPMLVRVGKWCRKNNVPYVLCPHGMLDEWVMTQGAAKKKFALTVTHKSLVGKAASIHCLNDHERTIIGRYNFGPRLDIIPNGVFIDEVDIETKPREFRDSIEGLGDAPYALFLSRLHYKKGLDILADAWAIVAPEFPQTKLVVAGPRDGDAIDDFNARIAKANLQDTVLVVGPIYGPAKTSAYRDAELFVLPSRQEGFSMAITESLALGTPVVVTRECHYPDVTEFEAGAETDLTAESTADGLRRLLRDPDFRDAAGRRGARLVRERYTWPAIAERAATIYDALIRN</sequence>
<keyword evidence="12" id="KW-1133">Transmembrane helix</keyword>
<evidence type="ECO:0000256" key="10">
    <source>
        <dbReference type="ARBA" id="ARBA00041598"/>
    </source>
</evidence>
<proteinExistence type="inferred from homology"/>
<dbReference type="InterPro" id="IPR002376">
    <property type="entry name" value="Formyl_transf_N"/>
</dbReference>
<evidence type="ECO:0000256" key="4">
    <source>
        <dbReference type="ARBA" id="ARBA00022679"/>
    </source>
</evidence>
<dbReference type="InterPro" id="IPR018357">
    <property type="entry name" value="Hexapep_transf_CS"/>
</dbReference>
<dbReference type="InterPro" id="IPR045235">
    <property type="entry name" value="PuuE_HpPgdA-like"/>
</dbReference>
<comment type="similarity">
    <text evidence="9">Belongs to the sulfate adenylyltransferase family.</text>
</comment>
<dbReference type="InterPro" id="IPR022560">
    <property type="entry name" value="DUF3473"/>
</dbReference>
<dbReference type="Pfam" id="PF01522">
    <property type="entry name" value="Polysacc_deac_1"/>
    <property type="match status" value="1"/>
</dbReference>
<dbReference type="CDD" id="cd03821">
    <property type="entry name" value="GT4_Bme6-like"/>
    <property type="match status" value="1"/>
</dbReference>
<dbReference type="Gene3D" id="2.160.10.10">
    <property type="entry name" value="Hexapeptide repeat proteins"/>
    <property type="match status" value="2"/>
</dbReference>
<dbReference type="InterPro" id="IPR027417">
    <property type="entry name" value="P-loop_NTPase"/>
</dbReference>
<dbReference type="OrthoDB" id="468at2759"/>
<dbReference type="Proteomes" id="UP000601435">
    <property type="component" value="Unassembled WGS sequence"/>
</dbReference>
<dbReference type="Gene3D" id="3.90.550.10">
    <property type="entry name" value="Spore Coat Polysaccharide Biosynthesis Protein SpsA, Chain A"/>
    <property type="match status" value="1"/>
</dbReference>
<feature type="transmembrane region" description="Helical" evidence="12">
    <location>
        <begin position="414"/>
        <end position="433"/>
    </location>
</feature>
<dbReference type="Gene3D" id="1.20.1440.60">
    <property type="entry name" value="23S rRNA-intervening sequence"/>
    <property type="match status" value="1"/>
</dbReference>
<evidence type="ECO:0000313" key="14">
    <source>
        <dbReference type="EMBL" id="CAE7222516.1"/>
    </source>
</evidence>
<keyword evidence="15" id="KW-1185">Reference proteome</keyword>
<dbReference type="SUPFAM" id="SSF51735">
    <property type="entry name" value="NAD(P)-binding Rossmann-fold domains"/>
    <property type="match status" value="1"/>
</dbReference>
<dbReference type="Pfam" id="PF01370">
    <property type="entry name" value="Epimerase"/>
    <property type="match status" value="1"/>
</dbReference>
<dbReference type="Pfam" id="PF01747">
    <property type="entry name" value="ATP-sulfurylase"/>
    <property type="match status" value="1"/>
</dbReference>
<dbReference type="CDD" id="cd03794">
    <property type="entry name" value="GT4_WbuB-like"/>
    <property type="match status" value="1"/>
</dbReference>
<dbReference type="Gene3D" id="3.40.50.300">
    <property type="entry name" value="P-loop containing nucleotide triphosphate hydrolases"/>
    <property type="match status" value="2"/>
</dbReference>
<dbReference type="InterPro" id="IPR020792">
    <property type="entry name" value="SO4_adenylyltransferase_pro"/>
</dbReference>
<dbReference type="GO" id="GO:0016757">
    <property type="term" value="F:glycosyltransferase activity"/>
    <property type="evidence" value="ECO:0007669"/>
    <property type="project" value="UniProtKB-KW"/>
</dbReference>
<dbReference type="InterPro" id="IPR015947">
    <property type="entry name" value="PUA-like_sf"/>
</dbReference>
<evidence type="ECO:0000256" key="8">
    <source>
        <dbReference type="ARBA" id="ARBA00031812"/>
    </source>
</evidence>
<dbReference type="GO" id="GO:0000103">
    <property type="term" value="P:sulfate assimilation"/>
    <property type="evidence" value="ECO:0007669"/>
    <property type="project" value="InterPro"/>
</dbReference>
<dbReference type="CDD" id="cd05825">
    <property type="entry name" value="LbH_wcaF_like"/>
    <property type="match status" value="2"/>
</dbReference>
<feature type="domain" description="NodB homology" evidence="13">
    <location>
        <begin position="1112"/>
        <end position="1214"/>
    </location>
</feature>
<dbReference type="CDD" id="cd08369">
    <property type="entry name" value="FMT_core"/>
    <property type="match status" value="1"/>
</dbReference>
<dbReference type="Gene3D" id="3.40.50.720">
    <property type="entry name" value="NAD(P)-binding Rossmann-like Domain"/>
    <property type="match status" value="1"/>
</dbReference>
<dbReference type="Gene3D" id="3.20.20.370">
    <property type="entry name" value="Glycoside hydrolase/deacetylase"/>
    <property type="match status" value="1"/>
</dbReference>
<dbReference type="InterPro" id="IPR001509">
    <property type="entry name" value="Epimerase_deHydtase"/>
</dbReference>
<dbReference type="InterPro" id="IPR025980">
    <property type="entry name" value="ATP-Sase_PUA-like_dom"/>
</dbReference>
<dbReference type="Pfam" id="PF05635">
    <property type="entry name" value="23S_rRNA_IVP"/>
    <property type="match status" value="1"/>
</dbReference>
<dbReference type="NCBIfam" id="NF003166">
    <property type="entry name" value="PRK04149.1"/>
    <property type="match status" value="1"/>
</dbReference>
<dbReference type="Pfam" id="PF00534">
    <property type="entry name" value="Glycos_transf_1"/>
    <property type="match status" value="1"/>
</dbReference>
<keyword evidence="12" id="KW-0472">Membrane</keyword>
<dbReference type="InterPro" id="IPR036583">
    <property type="entry name" value="23S_rRNA_IVS_sf"/>
</dbReference>
<keyword evidence="7" id="KW-0067">ATP-binding</keyword>
<dbReference type="SUPFAM" id="SSF53448">
    <property type="entry name" value="Nucleotide-diphospho-sugar transferases"/>
    <property type="match status" value="1"/>
</dbReference>
<evidence type="ECO:0000256" key="7">
    <source>
        <dbReference type="ARBA" id="ARBA00022840"/>
    </source>
</evidence>
<dbReference type="SUPFAM" id="SSF53756">
    <property type="entry name" value="UDP-Glycosyltransferase/glycogen phosphorylase"/>
    <property type="match status" value="2"/>
</dbReference>
<dbReference type="EC" id="2.7.7.4" evidence="2"/>
<dbReference type="SUPFAM" id="SSF53328">
    <property type="entry name" value="Formyltransferase"/>
    <property type="match status" value="1"/>
</dbReference>
<dbReference type="GO" id="GO:0004781">
    <property type="term" value="F:sulfate adenylyltransferase (ATP) activity"/>
    <property type="evidence" value="ECO:0007669"/>
    <property type="project" value="UniProtKB-EC"/>
</dbReference>
<dbReference type="CDD" id="cd02511">
    <property type="entry name" value="Beta4Glucosyltransferase"/>
    <property type="match status" value="1"/>
</dbReference>
<reference evidence="14" key="1">
    <citation type="submission" date="2021-02" db="EMBL/GenBank/DDBJ databases">
        <authorList>
            <person name="Dougan E. K."/>
            <person name="Rhodes N."/>
            <person name="Thang M."/>
            <person name="Chan C."/>
        </authorList>
    </citation>
    <scope>NUCLEOTIDE SEQUENCE</scope>
</reference>
<dbReference type="HAMAP" id="MF_00066">
    <property type="entry name" value="Sulf_adenylyltr"/>
    <property type="match status" value="1"/>
</dbReference>
<keyword evidence="12" id="KW-0812">Transmembrane</keyword>
<evidence type="ECO:0000256" key="1">
    <source>
        <dbReference type="ARBA" id="ARBA00005048"/>
    </source>
</evidence>
<dbReference type="InterPro" id="IPR002509">
    <property type="entry name" value="NODB_dom"/>
</dbReference>
<dbReference type="NCBIfam" id="TIGR02436">
    <property type="entry name" value="four helix bundle protein"/>
    <property type="match status" value="1"/>
</dbReference>
<dbReference type="Gene3D" id="3.10.400.10">
    <property type="entry name" value="Sulfate adenylyltransferase"/>
    <property type="match status" value="1"/>
</dbReference>
<dbReference type="Pfam" id="PF00685">
    <property type="entry name" value="Sulfotransfer_1"/>
    <property type="match status" value="1"/>
</dbReference>
<dbReference type="SUPFAM" id="SSF88713">
    <property type="entry name" value="Glycoside hydrolase/deacetylase"/>
    <property type="match status" value="1"/>
</dbReference>
<dbReference type="InterPro" id="IPR001555">
    <property type="entry name" value="GART_AS"/>
</dbReference>
<name>A0A812K7S4_9DINO</name>
<dbReference type="CDD" id="cd16377">
    <property type="entry name" value="23S_rRNA_IVP_like"/>
    <property type="match status" value="1"/>
</dbReference>
<dbReference type="InterPro" id="IPR001173">
    <property type="entry name" value="Glyco_trans_2-like"/>
</dbReference>
<accession>A0A812K7S4</accession>
<evidence type="ECO:0000256" key="9">
    <source>
        <dbReference type="ARBA" id="ARBA00037980"/>
    </source>
</evidence>
<evidence type="ECO:0000256" key="6">
    <source>
        <dbReference type="ARBA" id="ARBA00022741"/>
    </source>
</evidence>
<dbReference type="GO" id="GO:0005524">
    <property type="term" value="F:ATP binding"/>
    <property type="evidence" value="ECO:0007669"/>
    <property type="project" value="UniProtKB-KW"/>
</dbReference>
<dbReference type="GO" id="GO:0070814">
    <property type="term" value="P:hydrogen sulfide biosynthetic process"/>
    <property type="evidence" value="ECO:0007669"/>
    <property type="project" value="UniProtKB-UniPathway"/>
</dbReference>
<keyword evidence="6" id="KW-0547">Nucleotide-binding</keyword>
<dbReference type="InterPro" id="IPR014729">
    <property type="entry name" value="Rossmann-like_a/b/a_fold"/>
</dbReference>
<dbReference type="GO" id="GO:0008146">
    <property type="term" value="F:sulfotransferase activity"/>
    <property type="evidence" value="ECO:0007669"/>
    <property type="project" value="InterPro"/>
</dbReference>
<keyword evidence="4" id="KW-0808">Transferase</keyword>
<dbReference type="GO" id="GO:0016810">
    <property type="term" value="F:hydrolase activity, acting on carbon-nitrogen (but not peptide) bonds"/>
    <property type="evidence" value="ECO:0007669"/>
    <property type="project" value="InterPro"/>
</dbReference>
<dbReference type="Pfam" id="PF00535">
    <property type="entry name" value="Glycos_transf_2"/>
    <property type="match status" value="1"/>
</dbReference>
<evidence type="ECO:0000256" key="3">
    <source>
        <dbReference type="ARBA" id="ARBA00022676"/>
    </source>
</evidence>
<dbReference type="InterPro" id="IPR011330">
    <property type="entry name" value="Glyco_hydro/deAcase_b/a-brl"/>
</dbReference>
<dbReference type="Pfam" id="PF11959">
    <property type="entry name" value="DUF3473"/>
    <property type="match status" value="1"/>
</dbReference>
<dbReference type="Gene3D" id="3.40.50.2000">
    <property type="entry name" value="Glycogen Phosphorylase B"/>
    <property type="match status" value="4"/>
</dbReference>
<evidence type="ECO:0000256" key="2">
    <source>
        <dbReference type="ARBA" id="ARBA00012391"/>
    </source>
</evidence>
<evidence type="ECO:0000256" key="5">
    <source>
        <dbReference type="ARBA" id="ARBA00022695"/>
    </source>
</evidence>
<dbReference type="Pfam" id="PF14306">
    <property type="entry name" value="PUA_2"/>
    <property type="match status" value="1"/>
</dbReference>
<dbReference type="Gene3D" id="3.40.50.620">
    <property type="entry name" value="HUPs"/>
    <property type="match status" value="1"/>
</dbReference>
<organism evidence="14 15">
    <name type="scientific">Symbiodinium necroappetens</name>
    <dbReference type="NCBI Taxonomy" id="1628268"/>
    <lineage>
        <taxon>Eukaryota</taxon>
        <taxon>Sar</taxon>
        <taxon>Alveolata</taxon>
        <taxon>Dinophyceae</taxon>
        <taxon>Suessiales</taxon>
        <taxon>Symbiodiniaceae</taxon>
        <taxon>Symbiodinium</taxon>
    </lineage>
</organism>
<dbReference type="Pfam" id="PF00551">
    <property type="entry name" value="Formyl_trans_N"/>
    <property type="match status" value="1"/>
</dbReference>
<dbReference type="CDD" id="cd10941">
    <property type="entry name" value="CE4_PuuE_HpPgdA_like_2"/>
    <property type="match status" value="1"/>
</dbReference>
<dbReference type="SUPFAM" id="SSF52374">
    <property type="entry name" value="Nucleotidylyl transferase"/>
    <property type="match status" value="1"/>
</dbReference>
<dbReference type="NCBIfam" id="TIGR00339">
    <property type="entry name" value="sopT"/>
    <property type="match status" value="1"/>
</dbReference>
<dbReference type="InterPro" id="IPR011004">
    <property type="entry name" value="Trimer_LpxA-like_sf"/>
</dbReference>
<dbReference type="InterPro" id="IPR012657">
    <property type="entry name" value="23S_rRNA-intervening_sequence"/>
</dbReference>
<dbReference type="PROSITE" id="PS00101">
    <property type="entry name" value="HEXAPEP_TRANSFERASES"/>
    <property type="match status" value="1"/>
</dbReference>
<comment type="caution">
    <text evidence="14">The sequence shown here is derived from an EMBL/GenBank/DDBJ whole genome shotgun (WGS) entry which is preliminary data.</text>
</comment>
<dbReference type="InterPro" id="IPR036477">
    <property type="entry name" value="Formyl_transf_N_sf"/>
</dbReference>
<feature type="region of interest" description="Disordered" evidence="11">
    <location>
        <begin position="1713"/>
        <end position="1732"/>
    </location>
</feature>
<dbReference type="InterPro" id="IPR000863">
    <property type="entry name" value="Sulfotransferase_dom"/>
</dbReference>
<comment type="pathway">
    <text evidence="1">Sulfur metabolism; hydrogen sulfide biosynthesis; sulfite from sulfate: step 1/3.</text>
</comment>
<dbReference type="GO" id="GO:0005975">
    <property type="term" value="P:carbohydrate metabolic process"/>
    <property type="evidence" value="ECO:0007669"/>
    <property type="project" value="InterPro"/>
</dbReference>
<evidence type="ECO:0000259" key="13">
    <source>
        <dbReference type="PROSITE" id="PS51677"/>
    </source>
</evidence>
<dbReference type="Pfam" id="PF13469">
    <property type="entry name" value="Sulfotransfer_3"/>
    <property type="match status" value="2"/>
</dbReference>
<dbReference type="Gene3D" id="3.90.25.10">
    <property type="entry name" value="UDP-galactose 4-epimerase, domain 1"/>
    <property type="match status" value="1"/>
</dbReference>
<dbReference type="InterPro" id="IPR024951">
    <property type="entry name" value="Sulfurylase_cat_dom"/>
</dbReference>
<feature type="region of interest" description="Disordered" evidence="11">
    <location>
        <begin position="1058"/>
        <end position="1093"/>
    </location>
</feature>
<dbReference type="SUPFAM" id="SSF52540">
    <property type="entry name" value="P-loop containing nucleoside triphosphate hydrolases"/>
    <property type="match status" value="2"/>
</dbReference>
<dbReference type="Pfam" id="PF13579">
    <property type="entry name" value="Glyco_trans_4_4"/>
    <property type="match status" value="2"/>
</dbReference>
<feature type="transmembrane region" description="Helical" evidence="12">
    <location>
        <begin position="440"/>
        <end position="460"/>
    </location>
</feature>
<dbReference type="UniPathway" id="UPA00140">
    <property type="reaction ID" value="UER00204"/>
</dbReference>
<dbReference type="SUPFAM" id="SSF51161">
    <property type="entry name" value="Trimeric LpxA-like enzymes"/>
    <property type="match status" value="2"/>
</dbReference>
<evidence type="ECO:0000313" key="15">
    <source>
        <dbReference type="Proteomes" id="UP000601435"/>
    </source>
</evidence>
<dbReference type="InterPro" id="IPR028098">
    <property type="entry name" value="Glyco_trans_4-like_N"/>
</dbReference>
<dbReference type="InterPro" id="IPR036291">
    <property type="entry name" value="NAD(P)-bd_dom_sf"/>
</dbReference>
<dbReference type="CDD" id="cd00517">
    <property type="entry name" value="ATPS"/>
    <property type="match status" value="1"/>
</dbReference>
<protein>
    <recommendedName>
        <fullName evidence="2">sulfate adenylyltransferase</fullName>
        <ecNumber evidence="2">2.7.7.4</ecNumber>
    </recommendedName>
    <alternativeName>
        <fullName evidence="10">ATP-sulfurylase</fullName>
    </alternativeName>
    <alternativeName>
        <fullName evidence="8">Sulfate adenylate transferase</fullName>
    </alternativeName>
</protein>
<dbReference type="EMBL" id="CAJNJA010007264">
    <property type="protein sequence ID" value="CAE7222516.1"/>
    <property type="molecule type" value="Genomic_DNA"/>
</dbReference>
<gene>
    <name evidence="14" type="primary">sat</name>
    <name evidence="14" type="ORF">SNEC2469_LOCUS2926</name>
</gene>
<dbReference type="SUPFAM" id="SSF158446">
    <property type="entry name" value="IVS-encoded protein-like"/>
    <property type="match status" value="1"/>
</dbReference>
<dbReference type="PROSITE" id="PS00373">
    <property type="entry name" value="GART"/>
    <property type="match status" value="1"/>
</dbReference>
<dbReference type="SUPFAM" id="SSF88697">
    <property type="entry name" value="PUA domain-like"/>
    <property type="match status" value="1"/>
</dbReference>
<dbReference type="InterPro" id="IPR029044">
    <property type="entry name" value="Nucleotide-diphossugar_trans"/>
</dbReference>
<evidence type="ECO:0000256" key="11">
    <source>
        <dbReference type="SAM" id="MobiDB-lite"/>
    </source>
</evidence>
<dbReference type="InterPro" id="IPR002650">
    <property type="entry name" value="Sulphate_adenylyltransferase"/>
</dbReference>
<dbReference type="PANTHER" id="PTHR43509:SF1">
    <property type="entry name" value="SULFATE ADENYLYLTRANSFERASE"/>
    <property type="match status" value="1"/>
</dbReference>
<dbReference type="InterPro" id="IPR001296">
    <property type="entry name" value="Glyco_trans_1"/>
</dbReference>